<proteinExistence type="predicted"/>
<evidence type="ECO:0000313" key="1">
    <source>
        <dbReference type="EMBL" id="OKP13253.1"/>
    </source>
</evidence>
<dbReference type="CDD" id="cd12148">
    <property type="entry name" value="fungal_TF_MHR"/>
    <property type="match status" value="1"/>
</dbReference>
<dbReference type="STRING" id="1316194.A0A1Q5ULC5"/>
<reference evidence="1 2" key="1">
    <citation type="submission" date="2016-10" db="EMBL/GenBank/DDBJ databases">
        <title>Genome sequence of the ascomycete fungus Penicillium subrubescens.</title>
        <authorList>
            <person name="De Vries R.P."/>
            <person name="Peng M."/>
            <person name="Dilokpimol A."/>
            <person name="Hilden K."/>
            <person name="Makela M.R."/>
            <person name="Grigoriev I."/>
            <person name="Riley R."/>
            <person name="Granchi Z."/>
        </authorList>
    </citation>
    <scope>NUCLEOTIDE SEQUENCE [LARGE SCALE GENOMIC DNA]</scope>
    <source>
        <strain evidence="1 2">CBS 132785</strain>
    </source>
</reference>
<dbReference type="Proteomes" id="UP000186955">
    <property type="component" value="Unassembled WGS sequence"/>
</dbReference>
<name>A0A1Q5ULC5_9EURO</name>
<sequence length="653" mass="72102">MGSSNYPSEMSRLPDPSYAPFRASYNSSVYDIRQQSKAPRAQQIQSVVTDNSLQLSQLSQLIQRLLKEDPSGTIEDMDVVRNNQMVPQQCADDIMNGNHISVTKEAGELSMPAEHTTAAHKLLQWPCIRRLLKPNAYKADYVMRLEEERGLISVYGRGEGYETSGDPVTSTSLINPSGAAGEFGEHIPSPSGPWGGANQPQSKLVDIGLDDTGRVTTTPATIRRYCRSYMEHLHKLHPFLDPKNLEQKIELFITTYCPDTGGKTPGDAKRKRSCDAHRVAGRDMKFSATVMPESGSTNSIELSINNAIVLLVLALGSICEVRDRPVPGPIMDYVVDFRKEQFPRTQAPSLPTFYAYATSILGNFQGANGLPHAQAALLAGLYAGQLAHPFQSHGWIAQAARACQVLVRSDILAELDLPASGISRYEACIALPKGRFTLSLTDDIYAPNTVMMFFHSAQIHLRKILNRVHADLYKVEEQGQTRWSSNVLKILSENLELWRASLPISMEWKDSDPPSEDINVARMRAKYYGARYIIHRPLLYLALHCAGQSNPYASSVDSPTTPVADTVFGSNSQPISSSIIQNQKTAMNMDRTYRPAQPLNLSGGHGQRTYDEPPMRLRHACKLCIDSAILSTEAFDGIKGRPVVTNIFGTAHA</sequence>
<accession>A0A1Q5ULC5</accession>
<keyword evidence="2" id="KW-1185">Reference proteome</keyword>
<evidence type="ECO:0000313" key="2">
    <source>
        <dbReference type="Proteomes" id="UP000186955"/>
    </source>
</evidence>
<comment type="caution">
    <text evidence="1">The sequence shown here is derived from an EMBL/GenBank/DDBJ whole genome shotgun (WGS) entry which is preliminary data.</text>
</comment>
<evidence type="ECO:0008006" key="3">
    <source>
        <dbReference type="Google" id="ProtNLM"/>
    </source>
</evidence>
<organism evidence="1 2">
    <name type="scientific">Penicillium subrubescens</name>
    <dbReference type="NCBI Taxonomy" id="1316194"/>
    <lineage>
        <taxon>Eukaryota</taxon>
        <taxon>Fungi</taxon>
        <taxon>Dikarya</taxon>
        <taxon>Ascomycota</taxon>
        <taxon>Pezizomycotina</taxon>
        <taxon>Eurotiomycetes</taxon>
        <taxon>Eurotiomycetidae</taxon>
        <taxon>Eurotiales</taxon>
        <taxon>Aspergillaceae</taxon>
        <taxon>Penicillium</taxon>
    </lineage>
</organism>
<dbReference type="InterPro" id="IPR053181">
    <property type="entry name" value="EcdB-like_regulator"/>
</dbReference>
<dbReference type="AlphaFoldDB" id="A0A1Q5ULC5"/>
<protein>
    <recommendedName>
        <fullName evidence="3">Transcription factor domain-containing protein</fullName>
    </recommendedName>
</protein>
<dbReference type="EMBL" id="MNBE01000145">
    <property type="protein sequence ID" value="OKP13253.1"/>
    <property type="molecule type" value="Genomic_DNA"/>
</dbReference>
<gene>
    <name evidence="1" type="ORF">PENSUB_1056</name>
</gene>
<dbReference type="PANTHER" id="PTHR47785">
    <property type="entry name" value="ZN(II)2CYS6 TRANSCRIPTION FACTOR (EUROFUNG)-RELATED-RELATED"/>
    <property type="match status" value="1"/>
</dbReference>
<dbReference type="PANTHER" id="PTHR47785:SF4">
    <property type="entry name" value="ZN(II)2CYS6 TRANSCRIPTION FACTOR (EUROFUNG)"/>
    <property type="match status" value="1"/>
</dbReference>